<dbReference type="Pfam" id="PF09994">
    <property type="entry name" value="T6SS_Tle1-like_cat"/>
    <property type="match status" value="1"/>
</dbReference>
<accession>A0AAD7K6A6</accession>
<proteinExistence type="predicted"/>
<evidence type="ECO:0000313" key="3">
    <source>
        <dbReference type="Proteomes" id="UP001215598"/>
    </source>
</evidence>
<evidence type="ECO:0000259" key="1">
    <source>
        <dbReference type="Pfam" id="PF09994"/>
    </source>
</evidence>
<protein>
    <recommendedName>
        <fullName evidence="1">T6SS Phospholipase effector Tle1-like catalytic domain-containing protein</fullName>
    </recommendedName>
</protein>
<dbReference type="Proteomes" id="UP001215598">
    <property type="component" value="Unassembled WGS sequence"/>
</dbReference>
<keyword evidence="3" id="KW-1185">Reference proteome</keyword>
<organism evidence="2 3">
    <name type="scientific">Mycena metata</name>
    <dbReference type="NCBI Taxonomy" id="1033252"/>
    <lineage>
        <taxon>Eukaryota</taxon>
        <taxon>Fungi</taxon>
        <taxon>Dikarya</taxon>
        <taxon>Basidiomycota</taxon>
        <taxon>Agaricomycotina</taxon>
        <taxon>Agaricomycetes</taxon>
        <taxon>Agaricomycetidae</taxon>
        <taxon>Agaricales</taxon>
        <taxon>Marasmiineae</taxon>
        <taxon>Mycenaceae</taxon>
        <taxon>Mycena</taxon>
    </lineage>
</organism>
<reference evidence="2" key="1">
    <citation type="submission" date="2023-03" db="EMBL/GenBank/DDBJ databases">
        <title>Massive genome expansion in bonnet fungi (Mycena s.s.) driven by repeated elements and novel gene families across ecological guilds.</title>
        <authorList>
            <consortium name="Lawrence Berkeley National Laboratory"/>
            <person name="Harder C.B."/>
            <person name="Miyauchi S."/>
            <person name="Viragh M."/>
            <person name="Kuo A."/>
            <person name="Thoen E."/>
            <person name="Andreopoulos B."/>
            <person name="Lu D."/>
            <person name="Skrede I."/>
            <person name="Drula E."/>
            <person name="Henrissat B."/>
            <person name="Morin E."/>
            <person name="Kohler A."/>
            <person name="Barry K."/>
            <person name="LaButti K."/>
            <person name="Morin E."/>
            <person name="Salamov A."/>
            <person name="Lipzen A."/>
            <person name="Mereny Z."/>
            <person name="Hegedus B."/>
            <person name="Baldrian P."/>
            <person name="Stursova M."/>
            <person name="Weitz H."/>
            <person name="Taylor A."/>
            <person name="Grigoriev I.V."/>
            <person name="Nagy L.G."/>
            <person name="Martin F."/>
            <person name="Kauserud H."/>
        </authorList>
    </citation>
    <scope>NUCLEOTIDE SEQUENCE</scope>
    <source>
        <strain evidence="2">CBHHK182m</strain>
    </source>
</reference>
<dbReference type="InterPro" id="IPR018712">
    <property type="entry name" value="Tle1-like_cat"/>
</dbReference>
<name>A0AAD7K6A6_9AGAR</name>
<gene>
    <name evidence="2" type="ORF">B0H16DRAFT_1301388</name>
</gene>
<feature type="domain" description="T6SS Phospholipase effector Tle1-like catalytic" evidence="1">
    <location>
        <begin position="88"/>
        <end position="341"/>
    </location>
</feature>
<dbReference type="PANTHER" id="PTHR33840">
    <property type="match status" value="1"/>
</dbReference>
<evidence type="ECO:0000313" key="2">
    <source>
        <dbReference type="EMBL" id="KAJ7778111.1"/>
    </source>
</evidence>
<sequence>MNFQSLPLPFPRFPVSGDFLAPVRQCECNCIAACRCACSCRDHCTCKASCEGTCAGHVSRNLIVSLDDVYKKSGVEVRTPLNSTQGRANDSQQSTNVLELHSRVLADTNPNQLTYYDCAGIQYSNQTGFQSWLRRVQNIVDRALGWNSKKPVLKAYRWLCEQYKPGDKIFLIGFARGGRQVLFLRDMIEKVGLVNAGNPDLVEYSYNLYLETQRGQGSYSGRAPSHFLRDSSDNSFRDAERFKTTFSRGVKIHFVGLWSVPVPAHVGSYEQYPRDAPPSDSKFCSLPSSAKHVCFFRHALALDEHRAVKSFPVYNPEYRSPPKHTDIPNIKEVWFAGDRTDM</sequence>
<dbReference type="AlphaFoldDB" id="A0AAD7K6A6"/>
<comment type="caution">
    <text evidence="2">The sequence shown here is derived from an EMBL/GenBank/DDBJ whole genome shotgun (WGS) entry which is preliminary data.</text>
</comment>
<dbReference type="PANTHER" id="PTHR33840:SF2">
    <property type="entry name" value="TLE1 PHOSPHOLIPASE DOMAIN-CONTAINING PROTEIN"/>
    <property type="match status" value="1"/>
</dbReference>
<dbReference type="EMBL" id="JARKIB010000007">
    <property type="protein sequence ID" value="KAJ7778111.1"/>
    <property type="molecule type" value="Genomic_DNA"/>
</dbReference>